<dbReference type="PANTHER" id="PTHR43477:SF1">
    <property type="entry name" value="DIHYDROANTICAPSIN 7-DEHYDROGENASE"/>
    <property type="match status" value="1"/>
</dbReference>
<dbReference type="InterPro" id="IPR002347">
    <property type="entry name" value="SDR_fam"/>
</dbReference>
<dbReference type="EMBL" id="CAFBLD010000002">
    <property type="protein sequence ID" value="CAB4857720.1"/>
    <property type="molecule type" value="Genomic_DNA"/>
</dbReference>
<dbReference type="PANTHER" id="PTHR43477">
    <property type="entry name" value="DIHYDROANTICAPSIN 7-DEHYDROGENASE"/>
    <property type="match status" value="1"/>
</dbReference>
<evidence type="ECO:0000313" key="7">
    <source>
        <dbReference type="EMBL" id="CAB4830276.1"/>
    </source>
</evidence>
<keyword evidence="2" id="KW-0560">Oxidoreductase</keyword>
<dbReference type="InterPro" id="IPR020904">
    <property type="entry name" value="Sc_DH/Rdtase_CS"/>
</dbReference>
<sequence length="222" mass="23842">MPRVLLYGATGALGGATVDVYRSHGWEVFPVVRKSSGLENEIVLPLVNLKDPFDAIVFAQGANYNGGLMTVTDEQINELFEANVGFVVKQIRYLVQNELIKRKGKIVIVSSLAELFTRKEKLAYTISKAAVGGLVRSLAVDLGRSHEILVNAILPGVVDSPMVRATLGEEQLEHIIGSTPIGSLVTRVDVGNSIYLLGSELNTGISGVSVLVDNAHSVTYLP</sequence>
<evidence type="ECO:0000313" key="6">
    <source>
        <dbReference type="EMBL" id="CAB4773849.1"/>
    </source>
</evidence>
<evidence type="ECO:0000313" key="9">
    <source>
        <dbReference type="EMBL" id="CAB4943980.1"/>
    </source>
</evidence>
<dbReference type="InterPro" id="IPR051122">
    <property type="entry name" value="SDR_DHRS6-like"/>
</dbReference>
<evidence type="ECO:0000313" key="3">
    <source>
        <dbReference type="EMBL" id="CAB4338748.1"/>
    </source>
</evidence>
<dbReference type="EMBL" id="CAEZXO010000005">
    <property type="protein sequence ID" value="CAB4694957.1"/>
    <property type="molecule type" value="Genomic_DNA"/>
</dbReference>
<dbReference type="EMBL" id="CAESAE010000004">
    <property type="protein sequence ID" value="CAB4338748.1"/>
    <property type="molecule type" value="Genomic_DNA"/>
</dbReference>
<evidence type="ECO:0000256" key="2">
    <source>
        <dbReference type="ARBA" id="ARBA00023002"/>
    </source>
</evidence>
<proteinExistence type="inferred from homology"/>
<dbReference type="SUPFAM" id="SSF51735">
    <property type="entry name" value="NAD(P)-binding Rossmann-fold domains"/>
    <property type="match status" value="1"/>
</dbReference>
<dbReference type="CDD" id="cd05233">
    <property type="entry name" value="SDR_c"/>
    <property type="match status" value="1"/>
</dbReference>
<dbReference type="EMBL" id="CAFBOC010000002">
    <property type="protein sequence ID" value="CAB4969211.1"/>
    <property type="molecule type" value="Genomic_DNA"/>
</dbReference>
<name>A0A6J7ABF3_9ZZZZ</name>
<evidence type="ECO:0000313" key="8">
    <source>
        <dbReference type="EMBL" id="CAB4857720.1"/>
    </source>
</evidence>
<dbReference type="PRINTS" id="PR00081">
    <property type="entry name" value="GDHRDH"/>
</dbReference>
<dbReference type="EMBL" id="CAEZZW010000001">
    <property type="protein sequence ID" value="CAB4773849.1"/>
    <property type="molecule type" value="Genomic_DNA"/>
</dbReference>
<comment type="similarity">
    <text evidence="1">Belongs to the short-chain dehydrogenases/reductases (SDR) family.</text>
</comment>
<organism evidence="7">
    <name type="scientific">freshwater metagenome</name>
    <dbReference type="NCBI Taxonomy" id="449393"/>
    <lineage>
        <taxon>unclassified sequences</taxon>
        <taxon>metagenomes</taxon>
        <taxon>ecological metagenomes</taxon>
    </lineage>
</organism>
<gene>
    <name evidence="4" type="ORF">UFOPK2510_00937</name>
    <name evidence="5" type="ORF">UFOPK2718_01094</name>
    <name evidence="6" type="ORF">UFOPK2936_00374</name>
    <name evidence="7" type="ORF">UFOPK3174_01003</name>
    <name evidence="8" type="ORF">UFOPK3328_00286</name>
    <name evidence="9" type="ORF">UFOPK3779_00751</name>
    <name evidence="10" type="ORF">UFOPK3913_00209</name>
    <name evidence="3" type="ORF">UFOPK4107_00818</name>
    <name evidence="11" type="ORF">UFOPK4403_00055</name>
</gene>
<evidence type="ECO:0000256" key="1">
    <source>
        <dbReference type="ARBA" id="ARBA00006484"/>
    </source>
</evidence>
<evidence type="ECO:0000313" key="11">
    <source>
        <dbReference type="EMBL" id="CAB5069653.1"/>
    </source>
</evidence>
<dbReference type="PROSITE" id="PS00061">
    <property type="entry name" value="ADH_SHORT"/>
    <property type="match status" value="1"/>
</dbReference>
<dbReference type="AlphaFoldDB" id="A0A6J7ABF3"/>
<accession>A0A6J7ABF3</accession>
<evidence type="ECO:0000313" key="5">
    <source>
        <dbReference type="EMBL" id="CAB4728755.1"/>
    </source>
</evidence>
<evidence type="ECO:0000313" key="10">
    <source>
        <dbReference type="EMBL" id="CAB4969211.1"/>
    </source>
</evidence>
<dbReference type="Pfam" id="PF13561">
    <property type="entry name" value="adh_short_C2"/>
    <property type="match status" value="1"/>
</dbReference>
<evidence type="ECO:0000313" key="4">
    <source>
        <dbReference type="EMBL" id="CAB4694957.1"/>
    </source>
</evidence>
<dbReference type="GO" id="GO:0016491">
    <property type="term" value="F:oxidoreductase activity"/>
    <property type="evidence" value="ECO:0007669"/>
    <property type="project" value="UniProtKB-KW"/>
</dbReference>
<protein>
    <submittedName>
        <fullName evidence="7">Unannotated protein</fullName>
    </submittedName>
</protein>
<dbReference type="EMBL" id="CAEZYM010000010">
    <property type="protein sequence ID" value="CAB4728755.1"/>
    <property type="molecule type" value="Genomic_DNA"/>
</dbReference>
<dbReference type="EMBL" id="CAFBQX010000001">
    <property type="protein sequence ID" value="CAB5069653.1"/>
    <property type="molecule type" value="Genomic_DNA"/>
</dbReference>
<dbReference type="EMBL" id="CAFBNH010000004">
    <property type="protein sequence ID" value="CAB4943980.1"/>
    <property type="molecule type" value="Genomic_DNA"/>
</dbReference>
<reference evidence="7" key="1">
    <citation type="submission" date="2020-05" db="EMBL/GenBank/DDBJ databases">
        <authorList>
            <person name="Chiriac C."/>
            <person name="Salcher M."/>
            <person name="Ghai R."/>
            <person name="Kavagutti S V."/>
        </authorList>
    </citation>
    <scope>NUCLEOTIDE SEQUENCE</scope>
</reference>
<dbReference type="Gene3D" id="3.40.50.720">
    <property type="entry name" value="NAD(P)-binding Rossmann-like Domain"/>
    <property type="match status" value="1"/>
</dbReference>
<dbReference type="EMBL" id="CAFABH010000016">
    <property type="protein sequence ID" value="CAB4830276.1"/>
    <property type="molecule type" value="Genomic_DNA"/>
</dbReference>
<dbReference type="InterPro" id="IPR036291">
    <property type="entry name" value="NAD(P)-bd_dom_sf"/>
</dbReference>